<accession>A0A368K8Q5</accession>
<dbReference type="EMBL" id="QOZG01000001">
    <property type="protein sequence ID" value="RCS25748.1"/>
    <property type="molecule type" value="Genomic_DNA"/>
</dbReference>
<protein>
    <submittedName>
        <fullName evidence="3">Cupin domain-containing protein</fullName>
    </submittedName>
</protein>
<dbReference type="PANTHER" id="PTHR35848">
    <property type="entry name" value="OXALATE-BINDING PROTEIN"/>
    <property type="match status" value="1"/>
</dbReference>
<dbReference type="Gene3D" id="2.60.120.10">
    <property type="entry name" value="Jelly Rolls"/>
    <property type="match status" value="1"/>
</dbReference>
<keyword evidence="1" id="KW-0479">Metal-binding</keyword>
<feature type="domain" description="Cupin type-2" evidence="2">
    <location>
        <begin position="33"/>
        <end position="100"/>
    </location>
</feature>
<dbReference type="AlphaFoldDB" id="A0A368K8Q5"/>
<keyword evidence="4" id="KW-1185">Reference proteome</keyword>
<dbReference type="PANTHER" id="PTHR35848:SF6">
    <property type="entry name" value="CUPIN TYPE-2 DOMAIN-CONTAINING PROTEIN"/>
    <property type="match status" value="1"/>
</dbReference>
<dbReference type="GO" id="GO:0046872">
    <property type="term" value="F:metal ion binding"/>
    <property type="evidence" value="ECO:0007669"/>
    <property type="project" value="UniProtKB-KW"/>
</dbReference>
<evidence type="ECO:0000259" key="2">
    <source>
        <dbReference type="Pfam" id="PF07883"/>
    </source>
</evidence>
<dbReference type="Pfam" id="PF07883">
    <property type="entry name" value="Cupin_2"/>
    <property type="match status" value="1"/>
</dbReference>
<dbReference type="CDD" id="cd02208">
    <property type="entry name" value="cupin_RmlC-like"/>
    <property type="match status" value="1"/>
</dbReference>
<reference evidence="3 4" key="1">
    <citation type="submission" date="2018-07" db="EMBL/GenBank/DDBJ databases">
        <title>The draft genome of Phyllobacterium salinisoli.</title>
        <authorList>
            <person name="Liu L."/>
            <person name="Li L."/>
            <person name="Zhang X."/>
            <person name="Liang L."/>
        </authorList>
    </citation>
    <scope>NUCLEOTIDE SEQUENCE [LARGE SCALE GENOMIC DNA]</scope>
    <source>
        <strain evidence="3 4">LLAN61</strain>
    </source>
</reference>
<name>A0A368K8Q5_9HYPH</name>
<dbReference type="InterPro" id="IPR011051">
    <property type="entry name" value="RmlC_Cupin_sf"/>
</dbReference>
<proteinExistence type="predicted"/>
<gene>
    <name evidence="3" type="ORF">DUT91_02990</name>
</gene>
<dbReference type="InterPro" id="IPR051610">
    <property type="entry name" value="GPI/OXD"/>
</dbReference>
<evidence type="ECO:0000256" key="1">
    <source>
        <dbReference type="ARBA" id="ARBA00022723"/>
    </source>
</evidence>
<dbReference type="OrthoDB" id="122936at2"/>
<evidence type="ECO:0000313" key="4">
    <source>
        <dbReference type="Proteomes" id="UP000253420"/>
    </source>
</evidence>
<evidence type="ECO:0000313" key="3">
    <source>
        <dbReference type="EMBL" id="RCS25748.1"/>
    </source>
</evidence>
<dbReference type="InterPro" id="IPR014710">
    <property type="entry name" value="RmlC-like_jellyroll"/>
</dbReference>
<sequence>MFRILRHQEPQPGQSRTVRFEGRDAGSQVSFFLVDAEPGRGSVLHVHPYPETWIVRQGEAEFTVGDDRTRAYPGDIVVADANIPHRFENVGAQRLELVCIHPNDTIVQKICETVLEKRKRENRNAKDDLH</sequence>
<dbReference type="SUPFAM" id="SSF51182">
    <property type="entry name" value="RmlC-like cupins"/>
    <property type="match status" value="1"/>
</dbReference>
<comment type="caution">
    <text evidence="3">The sequence shown here is derived from an EMBL/GenBank/DDBJ whole genome shotgun (WGS) entry which is preliminary data.</text>
</comment>
<organism evidence="3 4">
    <name type="scientific">Phyllobacterium salinisoli</name>
    <dbReference type="NCBI Taxonomy" id="1899321"/>
    <lineage>
        <taxon>Bacteria</taxon>
        <taxon>Pseudomonadati</taxon>
        <taxon>Pseudomonadota</taxon>
        <taxon>Alphaproteobacteria</taxon>
        <taxon>Hyphomicrobiales</taxon>
        <taxon>Phyllobacteriaceae</taxon>
        <taxon>Phyllobacterium</taxon>
    </lineage>
</organism>
<dbReference type="InterPro" id="IPR013096">
    <property type="entry name" value="Cupin_2"/>
</dbReference>
<dbReference type="Proteomes" id="UP000253420">
    <property type="component" value="Unassembled WGS sequence"/>
</dbReference>
<dbReference type="RefSeq" id="WP_114438839.1">
    <property type="nucleotide sequence ID" value="NZ_QOZG01000001.1"/>
</dbReference>